<dbReference type="AlphaFoldDB" id="A0A3P6HKH4"/>
<dbReference type="STRING" id="53468.A0A3P6HKH4"/>
<dbReference type="EMBL" id="UXSR01003275">
    <property type="protein sequence ID" value="VDD79058.1"/>
    <property type="molecule type" value="Genomic_DNA"/>
</dbReference>
<dbReference type="Proteomes" id="UP000267029">
    <property type="component" value="Unassembled WGS sequence"/>
</dbReference>
<name>A0A3P6HKH4_MESCO</name>
<evidence type="ECO:0000256" key="1">
    <source>
        <dbReference type="SAM" id="MobiDB-lite"/>
    </source>
</evidence>
<feature type="compositionally biased region" description="Low complexity" evidence="1">
    <location>
        <begin position="25"/>
        <end position="34"/>
    </location>
</feature>
<protein>
    <submittedName>
        <fullName evidence="2">Uncharacterized protein</fullName>
    </submittedName>
</protein>
<keyword evidence="3" id="KW-1185">Reference proteome</keyword>
<accession>A0A3P6HKH4</accession>
<evidence type="ECO:0000313" key="3">
    <source>
        <dbReference type="Proteomes" id="UP000267029"/>
    </source>
</evidence>
<reference evidence="2 3" key="1">
    <citation type="submission" date="2018-10" db="EMBL/GenBank/DDBJ databases">
        <authorList>
            <consortium name="Pathogen Informatics"/>
        </authorList>
    </citation>
    <scope>NUCLEOTIDE SEQUENCE [LARGE SCALE GENOMIC DNA]</scope>
</reference>
<organism evidence="2 3">
    <name type="scientific">Mesocestoides corti</name>
    <name type="common">Flatworm</name>
    <dbReference type="NCBI Taxonomy" id="53468"/>
    <lineage>
        <taxon>Eukaryota</taxon>
        <taxon>Metazoa</taxon>
        <taxon>Spiralia</taxon>
        <taxon>Lophotrochozoa</taxon>
        <taxon>Platyhelminthes</taxon>
        <taxon>Cestoda</taxon>
        <taxon>Eucestoda</taxon>
        <taxon>Cyclophyllidea</taxon>
        <taxon>Mesocestoididae</taxon>
        <taxon>Mesocestoides</taxon>
    </lineage>
</organism>
<evidence type="ECO:0000313" key="2">
    <source>
        <dbReference type="EMBL" id="VDD79058.1"/>
    </source>
</evidence>
<proteinExistence type="predicted"/>
<gene>
    <name evidence="2" type="ORF">MCOS_LOCUS5061</name>
</gene>
<feature type="region of interest" description="Disordered" evidence="1">
    <location>
        <begin position="17"/>
        <end position="48"/>
    </location>
</feature>
<sequence length="158" mass="16949">MPDLNALDIESQLIEFETTGGGGSSASVGLASDGPLPPHHPTTQTATIPKTEHVLSQSQTAYMAANQQQQQRQHQQMQHRVQAAVCRGISTRIMSSAGPGAMSPKSRQSPLPVVYDQTPMASHSGMLPSQQLTTMLRQGKLFPIMSVARGALYRMLGV</sequence>